<feature type="compositionally biased region" description="Polar residues" evidence="1">
    <location>
        <begin position="79"/>
        <end position="96"/>
    </location>
</feature>
<feature type="region of interest" description="Disordered" evidence="1">
    <location>
        <begin position="467"/>
        <end position="501"/>
    </location>
</feature>
<feature type="region of interest" description="Disordered" evidence="1">
    <location>
        <begin position="1"/>
        <end position="24"/>
    </location>
</feature>
<proteinExistence type="predicted"/>
<feature type="compositionally biased region" description="Low complexity" evidence="1">
    <location>
        <begin position="634"/>
        <end position="646"/>
    </location>
</feature>
<feature type="region of interest" description="Disordered" evidence="1">
    <location>
        <begin position="621"/>
        <end position="646"/>
    </location>
</feature>
<evidence type="ECO:0000256" key="1">
    <source>
        <dbReference type="SAM" id="MobiDB-lite"/>
    </source>
</evidence>
<dbReference type="Proteomes" id="UP001049176">
    <property type="component" value="Chromosome 4"/>
</dbReference>
<feature type="region of interest" description="Disordered" evidence="1">
    <location>
        <begin position="151"/>
        <end position="183"/>
    </location>
</feature>
<evidence type="ECO:0000313" key="2">
    <source>
        <dbReference type="EMBL" id="KAG7093534.1"/>
    </source>
</evidence>
<dbReference type="AlphaFoldDB" id="A0A9P7S149"/>
<feature type="region of interest" description="Disordered" evidence="1">
    <location>
        <begin position="339"/>
        <end position="369"/>
    </location>
</feature>
<reference evidence="2" key="1">
    <citation type="journal article" date="2021" name="Genome Biol. Evol.">
        <title>The assembled and annotated genome of the fairy-ring fungus Marasmius oreades.</title>
        <authorList>
            <person name="Hiltunen M."/>
            <person name="Ament-Velasquez S.L."/>
            <person name="Johannesson H."/>
        </authorList>
    </citation>
    <scope>NUCLEOTIDE SEQUENCE</scope>
    <source>
        <strain evidence="2">03SP1</strain>
    </source>
</reference>
<feature type="compositionally biased region" description="Polar residues" evidence="1">
    <location>
        <begin position="9"/>
        <end position="18"/>
    </location>
</feature>
<feature type="compositionally biased region" description="Polar residues" evidence="1">
    <location>
        <begin position="281"/>
        <end position="297"/>
    </location>
</feature>
<comment type="caution">
    <text evidence="2">The sequence shown here is derived from an EMBL/GenBank/DDBJ whole genome shotgun (WGS) entry which is preliminary data.</text>
</comment>
<name>A0A9P7S149_9AGAR</name>
<dbReference type="OrthoDB" id="3055857at2759"/>
<dbReference type="GeneID" id="66076282"/>
<gene>
    <name evidence="2" type="ORF">E1B28_007206</name>
</gene>
<dbReference type="EMBL" id="CM032184">
    <property type="protein sequence ID" value="KAG7093534.1"/>
    <property type="molecule type" value="Genomic_DNA"/>
</dbReference>
<feature type="compositionally biased region" description="Basic residues" evidence="1">
    <location>
        <begin position="108"/>
        <end position="117"/>
    </location>
</feature>
<feature type="region of interest" description="Disordered" evidence="1">
    <location>
        <begin position="58"/>
        <end position="129"/>
    </location>
</feature>
<feature type="region of interest" description="Disordered" evidence="1">
    <location>
        <begin position="664"/>
        <end position="690"/>
    </location>
</feature>
<evidence type="ECO:0000313" key="3">
    <source>
        <dbReference type="Proteomes" id="UP001049176"/>
    </source>
</evidence>
<feature type="compositionally biased region" description="Polar residues" evidence="1">
    <location>
        <begin position="482"/>
        <end position="498"/>
    </location>
</feature>
<keyword evidence="3" id="KW-1185">Reference proteome</keyword>
<organism evidence="2 3">
    <name type="scientific">Marasmius oreades</name>
    <name type="common">fairy-ring Marasmius</name>
    <dbReference type="NCBI Taxonomy" id="181124"/>
    <lineage>
        <taxon>Eukaryota</taxon>
        <taxon>Fungi</taxon>
        <taxon>Dikarya</taxon>
        <taxon>Basidiomycota</taxon>
        <taxon>Agaricomycotina</taxon>
        <taxon>Agaricomycetes</taxon>
        <taxon>Agaricomycetidae</taxon>
        <taxon>Agaricales</taxon>
        <taxon>Marasmiineae</taxon>
        <taxon>Marasmiaceae</taxon>
        <taxon>Marasmius</taxon>
    </lineage>
</organism>
<dbReference type="KEGG" id="more:E1B28_007206"/>
<dbReference type="RefSeq" id="XP_043010004.1">
    <property type="nucleotide sequence ID" value="XM_043151922.1"/>
</dbReference>
<protein>
    <submittedName>
        <fullName evidence="2">Uncharacterized protein</fullName>
    </submittedName>
</protein>
<feature type="region of interest" description="Disordered" evidence="1">
    <location>
        <begin position="261"/>
        <end position="324"/>
    </location>
</feature>
<feature type="region of interest" description="Disordered" evidence="1">
    <location>
        <begin position="551"/>
        <end position="601"/>
    </location>
</feature>
<feature type="compositionally biased region" description="Low complexity" evidence="1">
    <location>
        <begin position="551"/>
        <end position="584"/>
    </location>
</feature>
<sequence length="816" mass="86987">MSTRKLKRNISNDPNNDYGSHFALKKPKIRKPLLQHTDAYETPHPTALSQSEVYKLPSSVGERMSPSKFSPIPKAVQVQAKTSSTNLKENASTASPFNKDRYPMNKKYGSKKQKKQKANPNLALESPFYPSSPAAVSLRKETTQAGLEKLLTFTQGSESPPAVLKPKSTARRPSAPTPPRKSDWKEIKVGIPTNGSAVDLLHDDNNVVKSKSTAITAATEDVFHRAPNFASINFNRPPSQLSLYDYNRSITYSPERGGDEFFSNIRGESTPFNNDKRPPLSANTRSLRSSHVNPVSDTDTDSDSCEGGGAFHDSDSDFDMGTERNDSLFPSLKLASRARARSNGSGYVTPSEDDEEDHDGSLPRLGVPRSPWINDSLISAPDTRDWRLPPRSAPRYMRGEKELKDAEMEQSFMEGMFESLIIDDGTSKQSSASVQKYSLPPLDCDAVPPPSMILRTRSLGDADELRDLPQSQSQSQLDPNHEVSTTYAKRTRSGTVVQAQKPDAVATGAPVLAPALPVISSVFRRTRSGTVTVGSGKPGLGVISGSFISSNPATSSAAASSATTRRTRSGTVVVSASATNSTNSNEGLPPPAPAPVTGRKRSGSVMQLPMLESVGEAHAVVSRSSGEVPPPPIRSRTASGRTRSGSTTVRALVPILASVGEREGASVSVGEGGGDMPAPRSSRRLRSGSVQGVGAGIKAALGKLPIPGSGMLGRMSGNGAGKAALSVPSATAPALAPVSPYLDHNAEMVVAEGSRSPDPLEVLMWSPVIRKRAPPENRKGPTSVNANAWLNVMAMDIDEGLEADDPLLLKPGDEFD</sequence>
<accession>A0A9P7S149</accession>